<evidence type="ECO:0000256" key="2">
    <source>
        <dbReference type="SAM" id="Phobius"/>
    </source>
</evidence>
<dbReference type="Proteomes" id="UP000324233">
    <property type="component" value="Chromosome"/>
</dbReference>
<keyword evidence="4" id="KW-1185">Reference proteome</keyword>
<evidence type="ECO:0000313" key="4">
    <source>
        <dbReference type="Proteomes" id="UP000324233"/>
    </source>
</evidence>
<organism evidence="3 4">
    <name type="scientific">Aquisphaera giovannonii</name>
    <dbReference type="NCBI Taxonomy" id="406548"/>
    <lineage>
        <taxon>Bacteria</taxon>
        <taxon>Pseudomonadati</taxon>
        <taxon>Planctomycetota</taxon>
        <taxon>Planctomycetia</taxon>
        <taxon>Isosphaerales</taxon>
        <taxon>Isosphaeraceae</taxon>
        <taxon>Aquisphaera</taxon>
    </lineage>
</organism>
<dbReference type="AlphaFoldDB" id="A0A5B9WA42"/>
<keyword evidence="2" id="KW-1133">Transmembrane helix</keyword>
<accession>A0A5B9WA42</accession>
<evidence type="ECO:0000256" key="1">
    <source>
        <dbReference type="SAM" id="MobiDB-lite"/>
    </source>
</evidence>
<feature type="region of interest" description="Disordered" evidence="1">
    <location>
        <begin position="138"/>
        <end position="158"/>
    </location>
</feature>
<gene>
    <name evidence="3" type="ORF">OJF2_60140</name>
</gene>
<feature type="transmembrane region" description="Helical" evidence="2">
    <location>
        <begin position="62"/>
        <end position="95"/>
    </location>
</feature>
<reference evidence="3 4" key="1">
    <citation type="submission" date="2019-08" db="EMBL/GenBank/DDBJ databases">
        <title>Deep-cultivation of Planctomycetes and their phenomic and genomic characterization uncovers novel biology.</title>
        <authorList>
            <person name="Wiegand S."/>
            <person name="Jogler M."/>
            <person name="Boedeker C."/>
            <person name="Pinto D."/>
            <person name="Vollmers J."/>
            <person name="Rivas-Marin E."/>
            <person name="Kohn T."/>
            <person name="Peeters S.H."/>
            <person name="Heuer A."/>
            <person name="Rast P."/>
            <person name="Oberbeckmann S."/>
            <person name="Bunk B."/>
            <person name="Jeske O."/>
            <person name="Meyerdierks A."/>
            <person name="Storesund J.E."/>
            <person name="Kallscheuer N."/>
            <person name="Luecker S."/>
            <person name="Lage O.M."/>
            <person name="Pohl T."/>
            <person name="Merkel B.J."/>
            <person name="Hornburger P."/>
            <person name="Mueller R.-W."/>
            <person name="Bruemmer F."/>
            <person name="Labrenz M."/>
            <person name="Spormann A.M."/>
            <person name="Op den Camp H."/>
            <person name="Overmann J."/>
            <person name="Amann R."/>
            <person name="Jetten M.S.M."/>
            <person name="Mascher T."/>
            <person name="Medema M.H."/>
            <person name="Devos D.P."/>
            <person name="Kaster A.-K."/>
            <person name="Ovreas L."/>
            <person name="Rohde M."/>
            <person name="Galperin M.Y."/>
            <person name="Jogler C."/>
        </authorList>
    </citation>
    <scope>NUCLEOTIDE SEQUENCE [LARGE SCALE GENOMIC DNA]</scope>
    <source>
        <strain evidence="3 4">OJF2</strain>
    </source>
</reference>
<dbReference type="KEGG" id="agv:OJF2_60140"/>
<keyword evidence="2" id="KW-0472">Membrane</keyword>
<evidence type="ECO:0000313" key="3">
    <source>
        <dbReference type="EMBL" id="QEH37423.1"/>
    </source>
</evidence>
<dbReference type="EMBL" id="CP042997">
    <property type="protein sequence ID" value="QEH37423.1"/>
    <property type="molecule type" value="Genomic_DNA"/>
</dbReference>
<proteinExistence type="predicted"/>
<sequence length="158" mass="16941">MRIRVADLATLVASAAVSMAVLRLHPWIGIVIAVTLTLGWARCIAIGARIEGLRGTPWGRRLIYFDSLVVAFTIVLLGLVTAVVSVVVANVVAGLIRDQPRLDPGRLAEAIVLGLVAVTTARLSGRYIHRSWSPVESRPREIQARPSAGGPNLPRPSK</sequence>
<name>A0A5B9WA42_9BACT</name>
<feature type="transmembrane region" description="Helical" evidence="2">
    <location>
        <begin position="30"/>
        <end position="50"/>
    </location>
</feature>
<keyword evidence="2" id="KW-0812">Transmembrane</keyword>
<protein>
    <submittedName>
        <fullName evidence="3">Uncharacterized protein</fullName>
    </submittedName>
</protein>